<evidence type="ECO:0008006" key="3">
    <source>
        <dbReference type="Google" id="ProtNLM"/>
    </source>
</evidence>
<gene>
    <name evidence="1" type="ORF">LSINAPIS_LOCUS1076</name>
</gene>
<dbReference type="GO" id="GO:0003676">
    <property type="term" value="F:nucleic acid binding"/>
    <property type="evidence" value="ECO:0007669"/>
    <property type="project" value="InterPro"/>
</dbReference>
<dbReference type="Gene3D" id="3.30.420.10">
    <property type="entry name" value="Ribonuclease H-like superfamily/Ribonuclease H"/>
    <property type="match status" value="1"/>
</dbReference>
<dbReference type="Proteomes" id="UP000324832">
    <property type="component" value="Unassembled WGS sequence"/>
</dbReference>
<dbReference type="AlphaFoldDB" id="A0A5E4PQV8"/>
<dbReference type="SUPFAM" id="SSF53098">
    <property type="entry name" value="Ribonuclease H-like"/>
    <property type="match status" value="1"/>
</dbReference>
<dbReference type="InterPro" id="IPR012337">
    <property type="entry name" value="RNaseH-like_sf"/>
</dbReference>
<organism evidence="1 2">
    <name type="scientific">Leptidea sinapis</name>
    <dbReference type="NCBI Taxonomy" id="189913"/>
    <lineage>
        <taxon>Eukaryota</taxon>
        <taxon>Metazoa</taxon>
        <taxon>Ecdysozoa</taxon>
        <taxon>Arthropoda</taxon>
        <taxon>Hexapoda</taxon>
        <taxon>Insecta</taxon>
        <taxon>Pterygota</taxon>
        <taxon>Neoptera</taxon>
        <taxon>Endopterygota</taxon>
        <taxon>Lepidoptera</taxon>
        <taxon>Glossata</taxon>
        <taxon>Ditrysia</taxon>
        <taxon>Papilionoidea</taxon>
        <taxon>Pieridae</taxon>
        <taxon>Dismorphiinae</taxon>
        <taxon>Leptidea</taxon>
    </lineage>
</organism>
<evidence type="ECO:0000313" key="2">
    <source>
        <dbReference type="Proteomes" id="UP000324832"/>
    </source>
</evidence>
<name>A0A5E4PQV8_9NEOP</name>
<reference evidence="1 2" key="1">
    <citation type="submission" date="2017-07" db="EMBL/GenBank/DDBJ databases">
        <authorList>
            <person name="Talla V."/>
            <person name="Backstrom N."/>
        </authorList>
    </citation>
    <scope>NUCLEOTIDE SEQUENCE [LARGE SCALE GENOMIC DNA]</scope>
</reference>
<evidence type="ECO:0000313" key="1">
    <source>
        <dbReference type="EMBL" id="VVC87486.1"/>
    </source>
</evidence>
<accession>A0A5E4PQV8</accession>
<dbReference type="InterPro" id="IPR036397">
    <property type="entry name" value="RNaseH_sf"/>
</dbReference>
<protein>
    <recommendedName>
        <fullName evidence="3">RNase H type-1 domain-containing protein</fullName>
    </recommendedName>
</protein>
<keyword evidence="2" id="KW-1185">Reference proteome</keyword>
<dbReference type="EMBL" id="FZQP02000125">
    <property type="protein sequence ID" value="VVC87486.1"/>
    <property type="molecule type" value="Genomic_DNA"/>
</dbReference>
<proteinExistence type="predicted"/>
<sequence length="128" mass="14201">MTPTINSETSNNLLCSLADFIIATTIEGLNNPKRKCNRGNMINYCERILYDKYNSFYKLYTDGSKDVSGSGAAVFDPQAGISLKFKIDSDTNIMHTEPIAISECLSYILSLECDKFVILSDSKSALLH</sequence>